<reference evidence="11" key="1">
    <citation type="submission" date="2020-06" db="EMBL/GenBank/DDBJ databases">
        <authorList>
            <consortium name="Wellcome Sanger Institute Data Sharing"/>
        </authorList>
    </citation>
    <scope>NUCLEOTIDE SEQUENCE [LARGE SCALE GENOMIC DNA]</scope>
</reference>
<keyword evidence="4" id="KW-0808">Transferase</keyword>
<dbReference type="InterPro" id="IPR015421">
    <property type="entry name" value="PyrdxlP-dep_Trfase_major"/>
</dbReference>
<dbReference type="GeneID" id="114479442"/>
<dbReference type="GO" id="GO:0042853">
    <property type="term" value="P:L-alanine catabolic process"/>
    <property type="evidence" value="ECO:0007669"/>
    <property type="project" value="UniProtKB-UniPathway"/>
</dbReference>
<dbReference type="GO" id="GO:0030170">
    <property type="term" value="F:pyridoxal phosphate binding"/>
    <property type="evidence" value="ECO:0007669"/>
    <property type="project" value="InterPro"/>
</dbReference>
<dbReference type="Gene3D" id="1.10.287.1970">
    <property type="match status" value="1"/>
</dbReference>
<dbReference type="SUPFAM" id="SSF53383">
    <property type="entry name" value="PLP-dependent transferases"/>
    <property type="match status" value="1"/>
</dbReference>
<dbReference type="OrthoDB" id="1732682at2759"/>
<dbReference type="PANTHER" id="PTHR11751:SF469">
    <property type="entry name" value="ALANINE TRANSAMINASE"/>
    <property type="match status" value="1"/>
</dbReference>
<keyword evidence="12" id="KW-1185">Reference proteome</keyword>
<dbReference type="InterPro" id="IPR015422">
    <property type="entry name" value="PyrdxlP-dep_Trfase_small"/>
</dbReference>
<dbReference type="EC" id="2.6.1.2" evidence="8"/>
<keyword evidence="3" id="KW-0032">Aminotransferase</keyword>
<evidence type="ECO:0000259" key="10">
    <source>
        <dbReference type="Pfam" id="PF00155"/>
    </source>
</evidence>
<dbReference type="UniPathway" id="UPA00528">
    <property type="reaction ID" value="UER00586"/>
</dbReference>
<evidence type="ECO:0000256" key="3">
    <source>
        <dbReference type="ARBA" id="ARBA00022576"/>
    </source>
</evidence>
<dbReference type="InterPro" id="IPR045088">
    <property type="entry name" value="ALAT1/2-like"/>
</dbReference>
<dbReference type="Ensembl" id="ENSGWIT00000046273.1">
    <property type="protein sequence ID" value="ENSGWIP00000042647.1"/>
    <property type="gene ID" value="ENSGWIG00000021385.1"/>
</dbReference>
<evidence type="ECO:0000313" key="12">
    <source>
        <dbReference type="Proteomes" id="UP000694680"/>
    </source>
</evidence>
<evidence type="ECO:0000256" key="9">
    <source>
        <dbReference type="ARBA" id="ARBA00047412"/>
    </source>
</evidence>
<evidence type="ECO:0000313" key="11">
    <source>
        <dbReference type="Ensembl" id="ENSGWIP00000042647.1"/>
    </source>
</evidence>
<sequence>MSAPLEINPYVKNIQQLQSQKLARRSEQIQEDIRRGSITSFKEVIDVSSGNPHSGGLRPLTFVRQVLAACFYPELLDSDGLKADVKQRAEKLLKTCVGGSVGCYTNTAGIPEVIHGITEFISRRDGGVPCDPQNIFISSGSQWCLSNILKVLVNTKSSLPCAVLSPVPCYPTTLMSLRAQGGLHVPYRLTEEGGWVLKGAELQRALQSAQGVSNPVALYVVNPGNPAGLVQSRASIQEVIRFVYENRLFLLADEVYQDCVYGENSCFVSYKQVLMEMGPPYSHSVELASFHSASKGVIGECGLRGGYVELVNVDQAVMDYIYKMFSLDSCASVSGQMVLDLMTNPPQPGEPSYPLYCQEKEEIRRTLVHNALKATEAMNLLLGFSCQPVEGGAFMFPRVDLPQRAIQRAQEAELPADMFYCMRLLEEAGLMVIPGCDYQQEEGTYHIRICIMVHEEVLDELLRRLRTFHNKFMKEFS</sequence>
<evidence type="ECO:0000256" key="1">
    <source>
        <dbReference type="ARBA" id="ARBA00001933"/>
    </source>
</evidence>
<reference evidence="11" key="2">
    <citation type="submission" date="2025-08" db="UniProtKB">
        <authorList>
            <consortium name="Ensembl"/>
        </authorList>
    </citation>
    <scope>IDENTIFICATION</scope>
</reference>
<dbReference type="Gene3D" id="3.90.1150.10">
    <property type="entry name" value="Aspartate Aminotransferase, domain 1"/>
    <property type="match status" value="1"/>
</dbReference>
<evidence type="ECO:0000256" key="2">
    <source>
        <dbReference type="ARBA" id="ARBA00011738"/>
    </source>
</evidence>
<dbReference type="AlphaFoldDB" id="A0A8C5HE07"/>
<evidence type="ECO:0000256" key="7">
    <source>
        <dbReference type="ARBA" id="ARBA00025785"/>
    </source>
</evidence>
<dbReference type="FunFam" id="3.90.1150.10:FF:000140">
    <property type="entry name" value="alanine aminotransferase 1"/>
    <property type="match status" value="1"/>
</dbReference>
<evidence type="ECO:0000256" key="6">
    <source>
        <dbReference type="ARBA" id="ARBA00025708"/>
    </source>
</evidence>
<dbReference type="FunFam" id="1.10.287.1970:FF:000001">
    <property type="entry name" value="Alanine aminotransferase 2"/>
    <property type="match status" value="1"/>
</dbReference>
<dbReference type="RefSeq" id="XP_028328915.1">
    <property type="nucleotide sequence ID" value="XM_028473114.1"/>
</dbReference>
<comment type="catalytic activity">
    <reaction evidence="9">
        <text>L-alanine + 2-oxoglutarate = pyruvate + L-glutamate</text>
        <dbReference type="Rhea" id="RHEA:19453"/>
        <dbReference type="ChEBI" id="CHEBI:15361"/>
        <dbReference type="ChEBI" id="CHEBI:16810"/>
        <dbReference type="ChEBI" id="CHEBI:29985"/>
        <dbReference type="ChEBI" id="CHEBI:57972"/>
        <dbReference type="EC" id="2.6.1.2"/>
    </reaction>
</comment>
<evidence type="ECO:0000256" key="4">
    <source>
        <dbReference type="ARBA" id="ARBA00022679"/>
    </source>
</evidence>
<comment type="similarity">
    <text evidence="7">Belongs to the class-I pyridoxal-phosphate-dependent aminotransferase family. Alanine aminotransferase subfamily.</text>
</comment>
<dbReference type="Proteomes" id="UP000694680">
    <property type="component" value="Chromosome 17"/>
</dbReference>
<dbReference type="InterPro" id="IPR004839">
    <property type="entry name" value="Aminotransferase_I/II_large"/>
</dbReference>
<dbReference type="PANTHER" id="PTHR11751">
    <property type="entry name" value="ALANINE AMINOTRANSFERASE"/>
    <property type="match status" value="1"/>
</dbReference>
<reference evidence="11" key="3">
    <citation type="submission" date="2025-09" db="UniProtKB">
        <authorList>
            <consortium name="Ensembl"/>
        </authorList>
    </citation>
    <scope>IDENTIFICATION</scope>
</reference>
<name>A0A8C5HE07_GOUWI</name>
<gene>
    <name evidence="11" type="primary">LOC114479442</name>
</gene>
<keyword evidence="5" id="KW-0663">Pyridoxal phosphate</keyword>
<protein>
    <recommendedName>
        <fullName evidence="8">alanine transaminase</fullName>
        <ecNumber evidence="8">2.6.1.2</ecNumber>
    </recommendedName>
</protein>
<organism evidence="11 12">
    <name type="scientific">Gouania willdenowi</name>
    <name type="common">Blunt-snouted clingfish</name>
    <name type="synonym">Lepadogaster willdenowi</name>
    <dbReference type="NCBI Taxonomy" id="441366"/>
    <lineage>
        <taxon>Eukaryota</taxon>
        <taxon>Metazoa</taxon>
        <taxon>Chordata</taxon>
        <taxon>Craniata</taxon>
        <taxon>Vertebrata</taxon>
        <taxon>Euteleostomi</taxon>
        <taxon>Actinopterygii</taxon>
        <taxon>Neopterygii</taxon>
        <taxon>Teleostei</taxon>
        <taxon>Neoteleostei</taxon>
        <taxon>Acanthomorphata</taxon>
        <taxon>Ovalentaria</taxon>
        <taxon>Blenniimorphae</taxon>
        <taxon>Blenniiformes</taxon>
        <taxon>Gobiesocoidei</taxon>
        <taxon>Gobiesocidae</taxon>
        <taxon>Gobiesocinae</taxon>
        <taxon>Gouania</taxon>
    </lineage>
</organism>
<dbReference type="CDD" id="cd00609">
    <property type="entry name" value="AAT_like"/>
    <property type="match status" value="1"/>
</dbReference>
<comment type="pathway">
    <text evidence="6">Amino-acid degradation; L-alanine degradation via transaminase pathway; pyruvate from L-alanine: step 1/1.</text>
</comment>
<comment type="cofactor">
    <cofactor evidence="1">
        <name>pyridoxal 5'-phosphate</name>
        <dbReference type="ChEBI" id="CHEBI:597326"/>
    </cofactor>
</comment>
<proteinExistence type="inferred from homology"/>
<dbReference type="FunFam" id="3.40.640.10:FF:000129">
    <property type="entry name" value="Alanine aminotransferase 2"/>
    <property type="match status" value="1"/>
</dbReference>
<feature type="domain" description="Aminotransferase class I/classII large" evidence="10">
    <location>
        <begin position="89"/>
        <end position="465"/>
    </location>
</feature>
<evidence type="ECO:0000256" key="8">
    <source>
        <dbReference type="ARBA" id="ARBA00026106"/>
    </source>
</evidence>
<dbReference type="Gene3D" id="3.40.640.10">
    <property type="entry name" value="Type I PLP-dependent aspartate aminotransferase-like (Major domain)"/>
    <property type="match status" value="1"/>
</dbReference>
<dbReference type="InterPro" id="IPR015424">
    <property type="entry name" value="PyrdxlP-dep_Trfase"/>
</dbReference>
<evidence type="ECO:0000256" key="5">
    <source>
        <dbReference type="ARBA" id="ARBA00022898"/>
    </source>
</evidence>
<accession>A0A8C5HE07</accession>
<dbReference type="Pfam" id="PF00155">
    <property type="entry name" value="Aminotran_1_2"/>
    <property type="match status" value="1"/>
</dbReference>
<comment type="subunit">
    <text evidence="2">Homodimer.</text>
</comment>
<dbReference type="GO" id="GO:0004021">
    <property type="term" value="F:L-alanine:2-oxoglutarate aminotransferase activity"/>
    <property type="evidence" value="ECO:0007669"/>
    <property type="project" value="UniProtKB-EC"/>
</dbReference>